<name>A0A0P1EII3_9RHOB</name>
<dbReference type="RefSeq" id="WP_158507078.1">
    <property type="nucleotide sequence ID" value="NZ_CYPU01000073.1"/>
</dbReference>
<dbReference type="Proteomes" id="UP000050783">
    <property type="component" value="Unassembled WGS sequence"/>
</dbReference>
<protein>
    <submittedName>
        <fullName evidence="1">Uncharacterized protein</fullName>
    </submittedName>
</protein>
<sequence>MVLWSCGPAEDAPHFLNSAVKVGSLLTLLVFPMLEASFCVTNATNNLWSIWIVIIGRMIAKSGLLALCNFGPQKTHAVILSPDQYRVDGFVHSNKMAARGLK</sequence>
<evidence type="ECO:0000313" key="1">
    <source>
        <dbReference type="EMBL" id="CUH50232.1"/>
    </source>
</evidence>
<reference evidence="1 2" key="1">
    <citation type="submission" date="2015-09" db="EMBL/GenBank/DDBJ databases">
        <authorList>
            <consortium name="Swine Surveillance"/>
        </authorList>
    </citation>
    <scope>NUCLEOTIDE SEQUENCE [LARGE SCALE GENOMIC DNA]</scope>
    <source>
        <strain evidence="1 2">CECT 4292</strain>
    </source>
</reference>
<dbReference type="EMBL" id="CYPU01000073">
    <property type="protein sequence ID" value="CUH50232.1"/>
    <property type="molecule type" value="Genomic_DNA"/>
</dbReference>
<evidence type="ECO:0000313" key="2">
    <source>
        <dbReference type="Proteomes" id="UP000050783"/>
    </source>
</evidence>
<dbReference type="AlphaFoldDB" id="A0A0P1EII3"/>
<gene>
    <name evidence="1" type="ORF">RUA4292_04438</name>
</gene>
<proteinExistence type="predicted"/>
<organism evidence="1 2">
    <name type="scientific">Ruegeria atlantica</name>
    <dbReference type="NCBI Taxonomy" id="81569"/>
    <lineage>
        <taxon>Bacteria</taxon>
        <taxon>Pseudomonadati</taxon>
        <taxon>Pseudomonadota</taxon>
        <taxon>Alphaproteobacteria</taxon>
        <taxon>Rhodobacterales</taxon>
        <taxon>Roseobacteraceae</taxon>
        <taxon>Ruegeria</taxon>
    </lineage>
</organism>
<dbReference type="GeneID" id="55495561"/>
<accession>A0A0P1EII3</accession>